<keyword evidence="6" id="KW-1133">Transmembrane helix</keyword>
<sequence length="715" mass="81765">MSYTTYLFDFDYTLADSSRGIVTCFRNVLNQHGYTDVTDEDIKRTIGKTLEESFSILTGVTDEDQLAGFKSEYRKEADTHMTINTVLFLETKSVLLALKDAGAFIGIISTKYRYRIKEMLDQHFPGSFFNIIIGGEDVQTAKPSPEGLLLAIKQLHVTKAETLYIGDSTVDAATAKAAGVDFAGVTHGVTSAEELGKYPHWKIMNSLEELLETDEQPTHPVVNPPSVPVIVSRRTPCRKKMINIWQILILAVLLWLSFEEGEDSNVFLWAFILVLLYILTKRRILPNRILNSPWWLPCKIRLRALHIKMVQGKKTPPMSEESNICLNCETAYTGSYCNRCGQSRNTPRYRFSNAFRNILGGFTNIDNGFGRTLLDLLYRPGYMIRDFIAGKRILYFRPFQTLFVLAALYIMAVQLVDPEALKEKKEKSQEVQRQEILAAREQLQKRIEGTEDSHTKDVLNQAIKGLNKKLENLGTEDSTEIRKKNLIVTRELLQKQIKKAKEPAQKEVLTQTIKDLNLDLEKLETKSSFKKDNITIKINGDEDDELIDELLKDGSSAFDKLEKVIHNTPFLEKVWNLLKSWGHGNKAFRIIATLPLFALATLMAFRRKKNKLRYNLTEHVFIQAYIACQILLLSIIVLPFNGSAQVGDLYELPILFIFALFCLDYKQLYGYTWWRSFWTTVLMFFYSLILLIIFAIIVVALIVAAVYIIKVLPIN</sequence>
<evidence type="ECO:0000256" key="6">
    <source>
        <dbReference type="SAM" id="Phobius"/>
    </source>
</evidence>
<keyword evidence="6" id="KW-0472">Membrane</keyword>
<feature type="transmembrane region" description="Helical" evidence="6">
    <location>
        <begin position="242"/>
        <end position="258"/>
    </location>
</feature>
<comment type="similarity">
    <text evidence="3">Belongs to the HAD-like hydrolase superfamily. CbbY/CbbZ/Gph/YieH family.</text>
</comment>
<dbReference type="GO" id="GO:0008967">
    <property type="term" value="F:phosphoglycolate phosphatase activity"/>
    <property type="evidence" value="ECO:0007669"/>
    <property type="project" value="UniProtKB-EC"/>
</dbReference>
<feature type="transmembrane region" description="Helical" evidence="6">
    <location>
        <begin position="264"/>
        <end position="280"/>
    </location>
</feature>
<dbReference type="Pfam" id="PF13419">
    <property type="entry name" value="HAD_2"/>
    <property type="match status" value="1"/>
</dbReference>
<dbReference type="Proteomes" id="UP000285013">
    <property type="component" value="Unassembled WGS sequence"/>
</dbReference>
<feature type="transmembrane region" description="Helical" evidence="6">
    <location>
        <begin position="620"/>
        <end position="640"/>
    </location>
</feature>
<evidence type="ECO:0000313" key="13">
    <source>
        <dbReference type="Proteomes" id="UP000286003"/>
    </source>
</evidence>
<feature type="transmembrane region" description="Helical" evidence="6">
    <location>
        <begin position="681"/>
        <end position="709"/>
    </location>
</feature>
<dbReference type="SFLD" id="SFLDS00003">
    <property type="entry name" value="Haloacid_Dehalogenase"/>
    <property type="match status" value="1"/>
</dbReference>
<comment type="catalytic activity">
    <reaction evidence="1">
        <text>2-phosphoglycolate + H2O = glycolate + phosphate</text>
        <dbReference type="Rhea" id="RHEA:14369"/>
        <dbReference type="ChEBI" id="CHEBI:15377"/>
        <dbReference type="ChEBI" id="CHEBI:29805"/>
        <dbReference type="ChEBI" id="CHEBI:43474"/>
        <dbReference type="ChEBI" id="CHEBI:58033"/>
        <dbReference type="EC" id="3.1.3.18"/>
    </reaction>
</comment>
<feature type="transmembrane region" description="Helical" evidence="6">
    <location>
        <begin position="652"/>
        <end position="669"/>
    </location>
</feature>
<dbReference type="GO" id="GO:0005829">
    <property type="term" value="C:cytosol"/>
    <property type="evidence" value="ECO:0007669"/>
    <property type="project" value="TreeGrafter"/>
</dbReference>
<evidence type="ECO:0000313" key="14">
    <source>
        <dbReference type="Proteomes" id="UP000291191"/>
    </source>
</evidence>
<evidence type="ECO:0000256" key="3">
    <source>
        <dbReference type="ARBA" id="ARBA00006171"/>
    </source>
</evidence>
<dbReference type="RefSeq" id="WP_007666466.1">
    <property type="nucleotide sequence ID" value="NZ_CABMMK010000003.1"/>
</dbReference>
<reference evidence="11 12" key="1">
    <citation type="submission" date="2018-08" db="EMBL/GenBank/DDBJ databases">
        <title>A genome reference for cultivated species of the human gut microbiota.</title>
        <authorList>
            <person name="Zou Y."/>
            <person name="Xue W."/>
            <person name="Luo G."/>
        </authorList>
    </citation>
    <scope>NUCLEOTIDE SEQUENCE [LARGE SCALE GENOMIC DNA]</scope>
    <source>
        <strain evidence="7 11">AF19-10AC</strain>
        <strain evidence="9 13">AF31-23</strain>
        <strain evidence="8 12">AF36-16BH</strain>
    </source>
</reference>
<dbReference type="InterPro" id="IPR050155">
    <property type="entry name" value="HAD-like_hydrolase_sf"/>
</dbReference>
<feature type="transmembrane region" description="Helical" evidence="6">
    <location>
        <begin position="394"/>
        <end position="416"/>
    </location>
</feature>
<evidence type="ECO:0000256" key="1">
    <source>
        <dbReference type="ARBA" id="ARBA00000830"/>
    </source>
</evidence>
<dbReference type="GO" id="GO:0006281">
    <property type="term" value="P:DNA repair"/>
    <property type="evidence" value="ECO:0007669"/>
    <property type="project" value="TreeGrafter"/>
</dbReference>
<dbReference type="EMBL" id="RCXO01000015">
    <property type="protein sequence ID" value="RYT79758.1"/>
    <property type="molecule type" value="Genomic_DNA"/>
</dbReference>
<feature type="coiled-coil region" evidence="5">
    <location>
        <begin position="433"/>
        <end position="476"/>
    </location>
</feature>
<dbReference type="EMBL" id="QRWT01000017">
    <property type="protein sequence ID" value="RGT49841.1"/>
    <property type="molecule type" value="Genomic_DNA"/>
</dbReference>
<reference evidence="10 14" key="2">
    <citation type="journal article" date="2019" name="Science, e1252229">
        <title>Invertible promoters mediate bacterial phase variation, antibiotic resistance, and host adaptation in the gut.</title>
        <authorList>
            <person name="Jiang X."/>
            <person name="Hall A.B."/>
            <person name="Arthur T.D."/>
            <person name="Plichta D.R."/>
            <person name="Covington C.T."/>
            <person name="Poyet M."/>
            <person name="Crothers J."/>
            <person name="Moses P.L."/>
            <person name="Tolonen A.C."/>
            <person name="Vlamakis H."/>
            <person name="Alm E.J."/>
            <person name="Xavier R.J."/>
        </authorList>
    </citation>
    <scope>NUCLEOTIDE SEQUENCE [LARGE SCALE GENOMIC DNA]</scope>
    <source>
        <strain evidence="10">Bf_0095</strain>
        <strain evidence="14">bf_0095</strain>
    </source>
</reference>
<dbReference type="EMBL" id="QRQM01000026">
    <property type="protein sequence ID" value="RHN03909.1"/>
    <property type="molecule type" value="Genomic_DNA"/>
</dbReference>
<name>A0A3E4IM66_9BACE</name>
<dbReference type="PANTHER" id="PTHR43434:SF1">
    <property type="entry name" value="PHOSPHOGLYCOLATE PHOSPHATASE"/>
    <property type="match status" value="1"/>
</dbReference>
<protein>
    <recommendedName>
        <fullName evidence="4">phosphoglycolate phosphatase</fullName>
        <ecNumber evidence="4">3.1.3.18</ecNumber>
    </recommendedName>
</protein>
<dbReference type="EC" id="3.1.3.18" evidence="4"/>
<dbReference type="InterPro" id="IPR036412">
    <property type="entry name" value="HAD-like_sf"/>
</dbReference>
<dbReference type="Gene3D" id="3.40.50.1000">
    <property type="entry name" value="HAD superfamily/HAD-like"/>
    <property type="match status" value="1"/>
</dbReference>
<comment type="caution">
    <text evidence="8">The sequence shown here is derived from an EMBL/GenBank/DDBJ whole genome shotgun (WGS) entry which is preliminary data.</text>
</comment>
<evidence type="ECO:0000313" key="9">
    <source>
        <dbReference type="EMBL" id="RHN03909.1"/>
    </source>
</evidence>
<dbReference type="OrthoDB" id="1315649at2"/>
<evidence type="ECO:0000313" key="8">
    <source>
        <dbReference type="EMBL" id="RHL92531.1"/>
    </source>
</evidence>
<proteinExistence type="inferred from homology"/>
<evidence type="ECO:0000313" key="7">
    <source>
        <dbReference type="EMBL" id="RGT49841.1"/>
    </source>
</evidence>
<evidence type="ECO:0000256" key="4">
    <source>
        <dbReference type="ARBA" id="ARBA00013078"/>
    </source>
</evidence>
<dbReference type="InterPro" id="IPR022134">
    <property type="entry name" value="DUF3667"/>
</dbReference>
<comment type="pathway">
    <text evidence="2">Organic acid metabolism; glycolate biosynthesis; glycolate from 2-phosphoglycolate: step 1/1.</text>
</comment>
<keyword evidence="5" id="KW-0175">Coiled coil</keyword>
<evidence type="ECO:0000256" key="2">
    <source>
        <dbReference type="ARBA" id="ARBA00004818"/>
    </source>
</evidence>
<evidence type="ECO:0000313" key="11">
    <source>
        <dbReference type="Proteomes" id="UP000284772"/>
    </source>
</evidence>
<dbReference type="GeneID" id="26161476"/>
<organism evidence="8 12">
    <name type="scientific">Bacteroides intestinalis</name>
    <dbReference type="NCBI Taxonomy" id="329854"/>
    <lineage>
        <taxon>Bacteria</taxon>
        <taxon>Pseudomonadati</taxon>
        <taxon>Bacteroidota</taxon>
        <taxon>Bacteroidia</taxon>
        <taxon>Bacteroidales</taxon>
        <taxon>Bacteroidaceae</taxon>
        <taxon>Bacteroides</taxon>
    </lineage>
</organism>
<dbReference type="AlphaFoldDB" id="A0A3E4IM66"/>
<dbReference type="InterPro" id="IPR023214">
    <property type="entry name" value="HAD_sf"/>
</dbReference>
<keyword evidence="6" id="KW-0812">Transmembrane</keyword>
<evidence type="ECO:0000313" key="12">
    <source>
        <dbReference type="Proteomes" id="UP000285013"/>
    </source>
</evidence>
<dbReference type="Proteomes" id="UP000291191">
    <property type="component" value="Unassembled WGS sequence"/>
</dbReference>
<evidence type="ECO:0000313" key="10">
    <source>
        <dbReference type="EMBL" id="RYT79758.1"/>
    </source>
</evidence>
<feature type="coiled-coil region" evidence="5">
    <location>
        <begin position="506"/>
        <end position="533"/>
    </location>
</feature>
<gene>
    <name evidence="7" type="ORF">DWX27_15140</name>
    <name evidence="9" type="ORF">DWZ32_19170</name>
    <name evidence="8" type="ORF">DWZ95_12090</name>
    <name evidence="10" type="ORF">EAJ06_12565</name>
</gene>
<dbReference type="InterPro" id="IPR006439">
    <property type="entry name" value="HAD-SF_hydro_IA"/>
</dbReference>
<keyword evidence="14" id="KW-1185">Reference proteome</keyword>
<dbReference type="InterPro" id="IPR023198">
    <property type="entry name" value="PGP-like_dom2"/>
</dbReference>
<dbReference type="InterPro" id="IPR041492">
    <property type="entry name" value="HAD_2"/>
</dbReference>
<accession>A0A3E4IM66</accession>
<feature type="transmembrane region" description="Helical" evidence="6">
    <location>
        <begin position="587"/>
        <end position="605"/>
    </location>
</feature>
<dbReference type="SUPFAM" id="SSF56784">
    <property type="entry name" value="HAD-like"/>
    <property type="match status" value="1"/>
</dbReference>
<dbReference type="SFLD" id="SFLDG01129">
    <property type="entry name" value="C1.5:_HAD__Beta-PGM__Phosphata"/>
    <property type="match status" value="1"/>
</dbReference>
<dbReference type="PANTHER" id="PTHR43434">
    <property type="entry name" value="PHOSPHOGLYCOLATE PHOSPHATASE"/>
    <property type="match status" value="1"/>
</dbReference>
<dbReference type="Proteomes" id="UP000286003">
    <property type="component" value="Unassembled WGS sequence"/>
</dbReference>
<dbReference type="NCBIfam" id="TIGR01549">
    <property type="entry name" value="HAD-SF-IA-v1"/>
    <property type="match status" value="1"/>
</dbReference>
<evidence type="ECO:0000256" key="5">
    <source>
        <dbReference type="SAM" id="Coils"/>
    </source>
</evidence>
<dbReference type="EMBL" id="QRPE01000013">
    <property type="protein sequence ID" value="RHL92531.1"/>
    <property type="molecule type" value="Genomic_DNA"/>
</dbReference>
<dbReference type="Gene3D" id="1.10.150.240">
    <property type="entry name" value="Putative phosphatase, domain 2"/>
    <property type="match status" value="1"/>
</dbReference>
<dbReference type="Proteomes" id="UP000284772">
    <property type="component" value="Unassembled WGS sequence"/>
</dbReference>
<dbReference type="Pfam" id="PF12412">
    <property type="entry name" value="DUF3667"/>
    <property type="match status" value="1"/>
</dbReference>